<dbReference type="Proteomes" id="UP000245670">
    <property type="component" value="Unassembled WGS sequence"/>
</dbReference>
<protein>
    <recommendedName>
        <fullName evidence="3">Toxin-antitoxin system YwqK family antitoxin</fullName>
    </recommendedName>
</protein>
<evidence type="ECO:0000313" key="1">
    <source>
        <dbReference type="EMBL" id="PWG04771.1"/>
    </source>
</evidence>
<evidence type="ECO:0008006" key="3">
    <source>
        <dbReference type="Google" id="ProtNLM"/>
    </source>
</evidence>
<name>A0A2U2J932_9FLAO</name>
<organism evidence="1 2">
    <name type="scientific">Polaribacter aquimarinus</name>
    <dbReference type="NCBI Taxonomy" id="2100726"/>
    <lineage>
        <taxon>Bacteria</taxon>
        <taxon>Pseudomonadati</taxon>
        <taxon>Bacteroidota</taxon>
        <taxon>Flavobacteriia</taxon>
        <taxon>Flavobacteriales</taxon>
        <taxon>Flavobacteriaceae</taxon>
    </lineage>
</organism>
<reference evidence="1 2" key="1">
    <citation type="submission" date="2018-05" db="EMBL/GenBank/DDBJ databases">
        <title>Polaribacter aquimarinus sp. nov., isolated from sediment in a sediment of sea.</title>
        <authorList>
            <person name="Lu D."/>
        </authorList>
    </citation>
    <scope>NUCLEOTIDE SEQUENCE [LARGE SCALE GENOMIC DNA]</scope>
    <source>
        <strain evidence="1 2">ZY113</strain>
    </source>
</reference>
<proteinExistence type="predicted"/>
<dbReference type="InterPro" id="IPR011652">
    <property type="entry name" value="MORN_2"/>
</dbReference>
<dbReference type="Pfam" id="PF07661">
    <property type="entry name" value="MORN_2"/>
    <property type="match status" value="5"/>
</dbReference>
<keyword evidence="2" id="KW-1185">Reference proteome</keyword>
<dbReference type="SUPFAM" id="SSF82185">
    <property type="entry name" value="Histone H3 K4-specific methyltransferase SET7/9 N-terminal domain"/>
    <property type="match status" value="2"/>
</dbReference>
<dbReference type="EMBL" id="QFFG01000004">
    <property type="protein sequence ID" value="PWG04771.1"/>
    <property type="molecule type" value="Genomic_DNA"/>
</dbReference>
<gene>
    <name evidence="1" type="ORF">DIS07_09865</name>
</gene>
<dbReference type="PANTHER" id="PTHR33706:SF1">
    <property type="entry name" value="TPR REPEAT PROTEIN"/>
    <property type="match status" value="1"/>
</dbReference>
<sequence>MINIKRLLFVFAFLSCFFISENGFSQKLNQFDKNGKRTGVWKKYYPNKRIRYSGQFENGKEVGVFKFYDITDSKHPIIIKTFFEDSDSLFVQFYRLNGKIETEGVLNGRKRVGNWKYFYPDGTLMSEENYKDGKLEGEQLVYYPDGQVTEFAVYKDGLLDGVVSKYSSKGTLIEEVTYKKGKPNGLAKYFELNGDLKETGHYKDGKRIGKWEYYLDGELASEKDRKKKNKFTKKKENKK</sequence>
<dbReference type="PANTHER" id="PTHR33706">
    <property type="entry name" value="MORN VARIANT REPEAT PROTEIN"/>
    <property type="match status" value="1"/>
</dbReference>
<dbReference type="AlphaFoldDB" id="A0A2U2J932"/>
<evidence type="ECO:0000313" key="2">
    <source>
        <dbReference type="Proteomes" id="UP000245670"/>
    </source>
</evidence>
<dbReference type="Gene3D" id="2.20.110.10">
    <property type="entry name" value="Histone H3 K4-specific methyltransferase SET7/9 N-terminal domain"/>
    <property type="match status" value="3"/>
</dbReference>
<accession>A0A2U2J932</accession>
<comment type="caution">
    <text evidence="1">The sequence shown here is derived from an EMBL/GenBank/DDBJ whole genome shotgun (WGS) entry which is preliminary data.</text>
</comment>
<dbReference type="RefSeq" id="WP_109405088.1">
    <property type="nucleotide sequence ID" value="NZ_QFFG01000004.1"/>
</dbReference>
<dbReference type="OrthoDB" id="9785122at2"/>